<dbReference type="InterPro" id="IPR027850">
    <property type="entry name" value="DUF4504"/>
</dbReference>
<dbReference type="GO" id="GO:0004725">
    <property type="term" value="F:protein tyrosine phosphatase activity"/>
    <property type="evidence" value="ECO:0007669"/>
    <property type="project" value="TreeGrafter"/>
</dbReference>
<evidence type="ECO:0000256" key="1">
    <source>
        <dbReference type="SAM" id="Coils"/>
    </source>
</evidence>
<feature type="domain" description="Rhodanese" evidence="2">
    <location>
        <begin position="389"/>
        <end position="489"/>
    </location>
</feature>
<accession>A0AAW1Q225</accession>
<organism evidence="3 4">
    <name type="scientific">[Myrmecia] bisecta</name>
    <dbReference type="NCBI Taxonomy" id="41462"/>
    <lineage>
        <taxon>Eukaryota</taxon>
        <taxon>Viridiplantae</taxon>
        <taxon>Chlorophyta</taxon>
        <taxon>core chlorophytes</taxon>
        <taxon>Trebouxiophyceae</taxon>
        <taxon>Trebouxiales</taxon>
        <taxon>Trebouxiaceae</taxon>
        <taxon>Myrmecia</taxon>
    </lineage>
</organism>
<reference evidence="3 4" key="1">
    <citation type="journal article" date="2024" name="Nat. Commun.">
        <title>Phylogenomics reveals the evolutionary origins of lichenization in chlorophyte algae.</title>
        <authorList>
            <person name="Puginier C."/>
            <person name="Libourel C."/>
            <person name="Otte J."/>
            <person name="Skaloud P."/>
            <person name="Haon M."/>
            <person name="Grisel S."/>
            <person name="Petersen M."/>
            <person name="Berrin J.G."/>
            <person name="Delaux P.M."/>
            <person name="Dal Grande F."/>
            <person name="Keller J."/>
        </authorList>
    </citation>
    <scope>NUCLEOTIDE SEQUENCE [LARGE SCALE GENOMIC DNA]</scope>
    <source>
        <strain evidence="3 4">SAG 2043</strain>
    </source>
</reference>
<dbReference type="InterPro" id="IPR001763">
    <property type="entry name" value="Rhodanese-like_dom"/>
</dbReference>
<dbReference type="Pfam" id="PF06320">
    <property type="entry name" value="GCN5L1"/>
    <property type="match status" value="1"/>
</dbReference>
<evidence type="ECO:0000313" key="4">
    <source>
        <dbReference type="Proteomes" id="UP001489004"/>
    </source>
</evidence>
<dbReference type="Proteomes" id="UP001489004">
    <property type="component" value="Unassembled WGS sequence"/>
</dbReference>
<protein>
    <recommendedName>
        <fullName evidence="2">Rhodanese domain-containing protein</fullName>
    </recommendedName>
</protein>
<proteinExistence type="predicted"/>
<dbReference type="PROSITE" id="PS50206">
    <property type="entry name" value="RHODANESE_3"/>
    <property type="match status" value="1"/>
</dbReference>
<dbReference type="EMBL" id="JALJOR010000007">
    <property type="protein sequence ID" value="KAK9814822.1"/>
    <property type="molecule type" value="Genomic_DNA"/>
</dbReference>
<dbReference type="InterPro" id="IPR036873">
    <property type="entry name" value="Rhodanese-like_dom_sf"/>
</dbReference>
<dbReference type="Pfam" id="PF00581">
    <property type="entry name" value="Rhodanese"/>
    <property type="match status" value="1"/>
</dbReference>
<sequence>MFEEIIADNSKRKAQLQKDSDAAKKEAIQASEELSAALVETVGAQVAKAYATQEKIGSELTAVRQLAAQAARQRQRWTSAVGKVNSALKEFGDYQNYLEVGAGADQAEVAVAVIRCVKSASRQIKGRLGKTWPLLARDLLALLSGLRRAIMVDYAPVAGVALCQLVEQICKVDTVTGKHLAVAELDGCCYVLRLDLCTHPGAAAGTGCAQPVPGFVAFQALDGQASMCRWATSHEAQAVMQQLDTVRSALQDAAASQPSGAPCCPHINLSRLPGIPIMPTLSGWLLGYPVVYLVDSDNVDLAARLLSSSALRLYKLQMTCKPLRDALVEHPGLSSVETAGLDTLCSFSLPSMLSMKGLAGPLKKHTGSMAQDLSYISAGDLVTVLQGPDKAKTLVVDVRDDDFEGGHIKGALNVPSGDFEAGIAPVVKNQLSGVETVVVHCALSQIRGPKCAVKLNNILDEAGLANRPQVKVLSKGFNGFQEAYGHSAEFVEKEN</sequence>
<feature type="coiled-coil region" evidence="1">
    <location>
        <begin position="6"/>
        <end position="33"/>
    </location>
</feature>
<gene>
    <name evidence="3" type="ORF">WJX72_012047</name>
</gene>
<evidence type="ECO:0000259" key="2">
    <source>
        <dbReference type="PROSITE" id="PS50206"/>
    </source>
</evidence>
<dbReference type="PANTHER" id="PTHR10828:SF38">
    <property type="entry name" value="ARSENICAL-RESISTANCE PROTEIN 2-RELATED"/>
    <property type="match status" value="1"/>
</dbReference>
<dbReference type="Gene3D" id="3.40.250.10">
    <property type="entry name" value="Rhodanese-like domain"/>
    <property type="match status" value="1"/>
</dbReference>
<dbReference type="SMART" id="SM00450">
    <property type="entry name" value="RHOD"/>
    <property type="match status" value="1"/>
</dbReference>
<keyword evidence="1" id="KW-0175">Coiled coil</keyword>
<keyword evidence="4" id="KW-1185">Reference proteome</keyword>
<dbReference type="Pfam" id="PF14953">
    <property type="entry name" value="DUF4504"/>
    <property type="match status" value="1"/>
</dbReference>
<comment type="caution">
    <text evidence="3">The sequence shown here is derived from an EMBL/GenBank/DDBJ whole genome shotgun (WGS) entry which is preliminary data.</text>
</comment>
<dbReference type="GO" id="GO:0005634">
    <property type="term" value="C:nucleus"/>
    <property type="evidence" value="ECO:0007669"/>
    <property type="project" value="TreeGrafter"/>
</dbReference>
<dbReference type="PANTHER" id="PTHR10828">
    <property type="entry name" value="M-PHASE INDUCER PHOSPHATASE DUAL SPECIFICITY PHOSPHATASE CDC25"/>
    <property type="match status" value="1"/>
</dbReference>
<name>A0AAW1Q225_9CHLO</name>
<dbReference type="GO" id="GO:0005737">
    <property type="term" value="C:cytoplasm"/>
    <property type="evidence" value="ECO:0007669"/>
    <property type="project" value="TreeGrafter"/>
</dbReference>
<evidence type="ECO:0000313" key="3">
    <source>
        <dbReference type="EMBL" id="KAK9814822.1"/>
    </source>
</evidence>
<dbReference type="SUPFAM" id="SSF52821">
    <property type="entry name" value="Rhodanese/Cell cycle control phosphatase"/>
    <property type="match status" value="1"/>
</dbReference>
<dbReference type="AlphaFoldDB" id="A0AAW1Q225"/>